<keyword evidence="3" id="KW-1185">Reference proteome</keyword>
<dbReference type="RefSeq" id="XP_033394899.1">
    <property type="nucleotide sequence ID" value="XM_033537274.1"/>
</dbReference>
<dbReference type="GeneID" id="54294770"/>
<dbReference type="Gene3D" id="3.40.50.1820">
    <property type="entry name" value="alpha/beta hydrolase"/>
    <property type="match status" value="1"/>
</dbReference>
<dbReference type="PANTHER" id="PTHR37017">
    <property type="entry name" value="AB HYDROLASE-1 DOMAIN-CONTAINING PROTEIN-RELATED"/>
    <property type="match status" value="1"/>
</dbReference>
<dbReference type="PANTHER" id="PTHR37017:SF11">
    <property type="entry name" value="ESTERASE_LIPASE_THIOESTERASE DOMAIN-CONTAINING PROTEIN"/>
    <property type="match status" value="1"/>
</dbReference>
<dbReference type="InterPro" id="IPR000073">
    <property type="entry name" value="AB_hydrolase_1"/>
</dbReference>
<dbReference type="SUPFAM" id="SSF53474">
    <property type="entry name" value="alpha/beta-Hydrolases"/>
    <property type="match status" value="1"/>
</dbReference>
<protein>
    <recommendedName>
        <fullName evidence="1">AB hydrolase-1 domain-containing protein</fullName>
    </recommendedName>
</protein>
<dbReference type="InterPro" id="IPR029058">
    <property type="entry name" value="AB_hydrolase_fold"/>
</dbReference>
<evidence type="ECO:0000313" key="3">
    <source>
        <dbReference type="Proteomes" id="UP000799438"/>
    </source>
</evidence>
<evidence type="ECO:0000313" key="2">
    <source>
        <dbReference type="EMBL" id="KAF2139186.1"/>
    </source>
</evidence>
<dbReference type="Proteomes" id="UP000799438">
    <property type="component" value="Unassembled WGS sequence"/>
</dbReference>
<dbReference type="EMBL" id="ML995494">
    <property type="protein sequence ID" value="KAF2139186.1"/>
    <property type="molecule type" value="Genomic_DNA"/>
</dbReference>
<evidence type="ECO:0000259" key="1">
    <source>
        <dbReference type="Pfam" id="PF12697"/>
    </source>
</evidence>
<dbReference type="OrthoDB" id="408373at2759"/>
<organism evidence="2 3">
    <name type="scientific">Aplosporella prunicola CBS 121167</name>
    <dbReference type="NCBI Taxonomy" id="1176127"/>
    <lineage>
        <taxon>Eukaryota</taxon>
        <taxon>Fungi</taxon>
        <taxon>Dikarya</taxon>
        <taxon>Ascomycota</taxon>
        <taxon>Pezizomycotina</taxon>
        <taxon>Dothideomycetes</taxon>
        <taxon>Dothideomycetes incertae sedis</taxon>
        <taxon>Botryosphaeriales</taxon>
        <taxon>Aplosporellaceae</taxon>
        <taxon>Aplosporella</taxon>
    </lineage>
</organism>
<name>A0A6A6B5P9_9PEZI</name>
<reference evidence="2" key="1">
    <citation type="journal article" date="2020" name="Stud. Mycol.">
        <title>101 Dothideomycetes genomes: a test case for predicting lifestyles and emergence of pathogens.</title>
        <authorList>
            <person name="Haridas S."/>
            <person name="Albert R."/>
            <person name="Binder M."/>
            <person name="Bloem J."/>
            <person name="Labutti K."/>
            <person name="Salamov A."/>
            <person name="Andreopoulos B."/>
            <person name="Baker S."/>
            <person name="Barry K."/>
            <person name="Bills G."/>
            <person name="Bluhm B."/>
            <person name="Cannon C."/>
            <person name="Castanera R."/>
            <person name="Culley D."/>
            <person name="Daum C."/>
            <person name="Ezra D."/>
            <person name="Gonzalez J."/>
            <person name="Henrissat B."/>
            <person name="Kuo A."/>
            <person name="Liang C."/>
            <person name="Lipzen A."/>
            <person name="Lutzoni F."/>
            <person name="Magnuson J."/>
            <person name="Mondo S."/>
            <person name="Nolan M."/>
            <person name="Ohm R."/>
            <person name="Pangilinan J."/>
            <person name="Park H.-J."/>
            <person name="Ramirez L."/>
            <person name="Alfaro M."/>
            <person name="Sun H."/>
            <person name="Tritt A."/>
            <person name="Yoshinaga Y."/>
            <person name="Zwiers L.-H."/>
            <person name="Turgeon B."/>
            <person name="Goodwin S."/>
            <person name="Spatafora J."/>
            <person name="Crous P."/>
            <person name="Grigoriev I."/>
        </authorList>
    </citation>
    <scope>NUCLEOTIDE SEQUENCE</scope>
    <source>
        <strain evidence="2">CBS 121167</strain>
    </source>
</reference>
<proteinExistence type="predicted"/>
<gene>
    <name evidence="2" type="ORF">K452DRAFT_232993</name>
</gene>
<dbReference type="AlphaFoldDB" id="A0A6A6B5P9"/>
<dbReference type="InterPro" id="IPR052897">
    <property type="entry name" value="Sec-Metab_Biosynth_Hydrolase"/>
</dbReference>
<feature type="domain" description="AB hydrolase-1" evidence="1">
    <location>
        <begin position="18"/>
        <end position="248"/>
    </location>
</feature>
<sequence>MTILPSATRPPPAAKPTVVLAPGAWHTPDCYDEVRERLSALGYPTQSVAYPSVGAEPPTATLSDDVAAVRGAVAELADAGKSVVLVVHSYGGCVGASAVEGLGARTRARAGKKGGVVMFVYLAAFVVPKGKCLFDMFAGNAPAWLEFDGNYCTPATPAQVFYHDMPAPAQAAAIAKIQHQSAPVFQGTVTYEPWHDMPCTYLFCAADQAIPLAMQQQMAAVLGPETTTFSFVGSHSPFLSQPQEVVEAVEFAAKVGVERAKRG</sequence>
<dbReference type="Pfam" id="PF12697">
    <property type="entry name" value="Abhydrolase_6"/>
    <property type="match status" value="1"/>
</dbReference>
<accession>A0A6A6B5P9</accession>